<dbReference type="Gene3D" id="3.40.50.12780">
    <property type="entry name" value="N-terminal domain of ligase-like"/>
    <property type="match status" value="1"/>
</dbReference>
<feature type="compositionally biased region" description="Acidic residues" evidence="2">
    <location>
        <begin position="294"/>
        <end position="309"/>
    </location>
</feature>
<dbReference type="InterPro" id="IPR000873">
    <property type="entry name" value="AMP-dep_synth/lig_dom"/>
</dbReference>
<sequence>MDTDSSDDETGKSRKGWEICTCRSFRCCDKTDQKSGQPGVLLPSYTVSKHKLREERYATREIARQKAEDQSDAVQRDQRMKAQLLDSQLLPGVPPTSDPKRRNLARLPSLSDARNNCIRLYGSIKDAADVLKVTLTDLPNPNALGQVELLASLRLLDGYENEYNALFRKADMLLKQKAAKVIKEQVQDLVLVQLSDCSRRIHQAKRQYDQAVKEKSLPPSYILTYDTARYHGNVLSGANPILALVQYMVVVCSVKGKGNSRISKDRIDSEDGEGIQAKGKERDSTGEEDRIEGADEVEQAQTENEDIEQNETATRSVREIVSILRKAFPTDPLDYVALENRLFSKHKPALYHVAKALSCLDEEIGTRMKERFKAREAIDLEIFLAQGQPKSAFKSKNSPVKRIPGSADDIGKFNKEILMLKILAWRQKQQETETDAIFEGFTAGQRYRALLAKLFPEYNCHPNHHMAMHIGEYLLMYGPVQGWWTFPFERTIGTLQRISTNYKSGEYEETIARSFHRMNNLRQSQRSGRLPDVLNRCKVAFDKLVSVHGRDILASEIAGIDIPDIADSSKVGIRRLVEPPVFIAEAFKKNQNPNSPPLSKRVRKLNYIKVKGSICSVPSRHRGTRWAHTDVTIVLPLNRVLLLDHNYNTDRDEDDHSSHFFDTDAVLADGLISSNKMQSRRDARTQGSAGSEDYAVYSNGQAEVVLGKAIKQEILRQDRIVRMTKIPFCGSQHRRARPQQSTVLLIGFQFWTQTFQGLGIIWLRWFHSEPGHPCRDGSVSSHAETARSDAPSQWSLIVGTWAVVHSWDLQPRDVNLNMMPLFHVGGIVRNLWAPACSGGSAIMCAGFDAIAFWNLASQLHATCYVIFYYFAYLADASGKRYYAAPTIHHAVLTSQPDYIEPDCDISIRMICNAAGGLLPSLDVELQKRFKKVTILPSYGMTECMPIASPPTTYRLERPGCSGIACGPYISIRDPYDLKGGLPTGKTGAMSVRGLPTFEGYEVSPDINMPLDTSAFSSEGWFDTGNVGYVDSDGYLFITGRSKEIINKGGEAISPFEIEEAIMTAARDHVKEAIGVVIVPMPDKPRVGLSQLHDLLRDHLHPSKWPFAIVYMADLPKNSAGKPLRIKLATRFGLGCMTDSVPVVQRHFEAEVPPPLAALSEPVACSKVSVDLGVLRRTLLSIFGVSDVAVRFRHDSNPEAFVSMTGQDAPDEETLMKYIAGILPGYILPDPLRVLGTPLLKSADGEVDFATTEEEFARQNASTMTPRELLDQRGFRLFLAWRQLFSSWEAILFHSESHRRNYTHSVIFTNSTISGIAELIEGQQGHHSTLSYDSEDGTDSSTGTCGQSHPLSILIQVFPFIFYPLKTALTWTLLLYIMSHLAKYIDESFWKRMDSLLCCIAAARLTTRVVAPIAAIAFKWVVIGKYKRGTYKMWSSYYMRWWLVNHSLRTAGRGVFAAHPALEKLYFRLLGAHIGKNVHIAHKAKLGEYDLIRLEDGCRLDTALIRGFCVERDGQFRLDNIVIGKNAVVNTYTQVAPGAHIPDGTVYGPHSSSNEAPSPPEYAAFNRTSFREPHWFLKVFVAYPIFDLSWFACIYLMLQEITFVRPRGNALVSVIYLFATSDHVLYHAVSRIVRVVVTPLLHLVLSIIVKRIFGLNRPCKSEDAAQLILLRRYINSVLLSQDHLKNAFSILGTHYEVVSLVYRAMGAKVGRRIYWPGSGMYCLEPELLEIGNDVVFGSRSEVFTTDTNSSERIVIGDGAMIADRVILLPDVRAGRRAVWGSGTMTTRNAVYEERSTWMGSGIYNETFVQK</sequence>
<comment type="caution">
    <text evidence="4">The sequence shown here is derived from an EMBL/GenBank/DDBJ whole genome shotgun (WGS) entry which is preliminary data.</text>
</comment>
<dbReference type="Proteomes" id="UP001175228">
    <property type="component" value="Unassembled WGS sequence"/>
</dbReference>
<dbReference type="SUPFAM" id="SSF56801">
    <property type="entry name" value="Acetyl-CoA synthetase-like"/>
    <property type="match status" value="1"/>
</dbReference>
<dbReference type="InterPro" id="IPR042099">
    <property type="entry name" value="ANL_N_sf"/>
</dbReference>
<dbReference type="Pfam" id="PF00501">
    <property type="entry name" value="AMP-binding"/>
    <property type="match status" value="1"/>
</dbReference>
<keyword evidence="1" id="KW-0175">Coiled coil</keyword>
<reference evidence="4" key="1">
    <citation type="submission" date="2023-06" db="EMBL/GenBank/DDBJ databases">
        <authorList>
            <consortium name="Lawrence Berkeley National Laboratory"/>
            <person name="Ahrendt S."/>
            <person name="Sahu N."/>
            <person name="Indic B."/>
            <person name="Wong-Bajracharya J."/>
            <person name="Merenyi Z."/>
            <person name="Ke H.-M."/>
            <person name="Monk M."/>
            <person name="Kocsube S."/>
            <person name="Drula E."/>
            <person name="Lipzen A."/>
            <person name="Balint B."/>
            <person name="Henrissat B."/>
            <person name="Andreopoulos B."/>
            <person name="Martin F.M."/>
            <person name="Harder C.B."/>
            <person name="Rigling D."/>
            <person name="Ford K.L."/>
            <person name="Foster G.D."/>
            <person name="Pangilinan J."/>
            <person name="Papanicolaou A."/>
            <person name="Barry K."/>
            <person name="LaButti K."/>
            <person name="Viragh M."/>
            <person name="Koriabine M."/>
            <person name="Yan M."/>
            <person name="Riley R."/>
            <person name="Champramary S."/>
            <person name="Plett K.L."/>
            <person name="Tsai I.J."/>
            <person name="Slot J."/>
            <person name="Sipos G."/>
            <person name="Plett J."/>
            <person name="Nagy L.G."/>
            <person name="Grigoriev I.V."/>
        </authorList>
    </citation>
    <scope>NUCLEOTIDE SEQUENCE</scope>
    <source>
        <strain evidence="4">HWK02</strain>
    </source>
</reference>
<dbReference type="InterPro" id="IPR011004">
    <property type="entry name" value="Trimer_LpxA-like_sf"/>
</dbReference>
<evidence type="ECO:0000256" key="1">
    <source>
        <dbReference type="SAM" id="Coils"/>
    </source>
</evidence>
<dbReference type="PANTHER" id="PTHR43201:SF10">
    <property type="entry name" value="CARRIER DOMAIN-CONTAINING PROTEIN"/>
    <property type="match status" value="1"/>
</dbReference>
<dbReference type="GO" id="GO:0031956">
    <property type="term" value="F:medium-chain fatty acid-CoA ligase activity"/>
    <property type="evidence" value="ECO:0007669"/>
    <property type="project" value="TreeGrafter"/>
</dbReference>
<feature type="domain" description="AMP-dependent synthetase/ligase" evidence="3">
    <location>
        <begin position="800"/>
        <end position="1000"/>
    </location>
</feature>
<organism evidence="4 5">
    <name type="scientific">Armillaria luteobubalina</name>
    <dbReference type="NCBI Taxonomy" id="153913"/>
    <lineage>
        <taxon>Eukaryota</taxon>
        <taxon>Fungi</taxon>
        <taxon>Dikarya</taxon>
        <taxon>Basidiomycota</taxon>
        <taxon>Agaricomycotina</taxon>
        <taxon>Agaricomycetes</taxon>
        <taxon>Agaricomycetidae</taxon>
        <taxon>Agaricales</taxon>
        <taxon>Marasmiineae</taxon>
        <taxon>Physalacriaceae</taxon>
        <taxon>Armillaria</taxon>
    </lineage>
</organism>
<dbReference type="GO" id="GO:0006631">
    <property type="term" value="P:fatty acid metabolic process"/>
    <property type="evidence" value="ECO:0007669"/>
    <property type="project" value="TreeGrafter"/>
</dbReference>
<evidence type="ECO:0000259" key="3">
    <source>
        <dbReference type="Pfam" id="PF00501"/>
    </source>
</evidence>
<dbReference type="EMBL" id="JAUEPU010000002">
    <property type="protein sequence ID" value="KAK0505556.1"/>
    <property type="molecule type" value="Genomic_DNA"/>
</dbReference>
<evidence type="ECO:0000313" key="4">
    <source>
        <dbReference type="EMBL" id="KAK0505556.1"/>
    </source>
</evidence>
<evidence type="ECO:0000256" key="2">
    <source>
        <dbReference type="SAM" id="MobiDB-lite"/>
    </source>
</evidence>
<name>A0AA39U115_9AGAR</name>
<feature type="coiled-coil region" evidence="1">
    <location>
        <begin position="156"/>
        <end position="214"/>
    </location>
</feature>
<dbReference type="Gene3D" id="2.160.10.10">
    <property type="entry name" value="Hexapeptide repeat proteins"/>
    <property type="match status" value="2"/>
</dbReference>
<dbReference type="InterPro" id="IPR045851">
    <property type="entry name" value="AMP-bd_C_sf"/>
</dbReference>
<evidence type="ECO:0000313" key="5">
    <source>
        <dbReference type="Proteomes" id="UP001175228"/>
    </source>
</evidence>
<dbReference type="SUPFAM" id="SSF51161">
    <property type="entry name" value="Trimeric LpxA-like enzymes"/>
    <property type="match status" value="2"/>
</dbReference>
<keyword evidence="5" id="KW-1185">Reference proteome</keyword>
<gene>
    <name evidence="4" type="ORF">EDD18DRAFT_1326563</name>
</gene>
<accession>A0AA39U115</accession>
<feature type="region of interest" description="Disordered" evidence="2">
    <location>
        <begin position="259"/>
        <end position="312"/>
    </location>
</feature>
<proteinExistence type="predicted"/>
<protein>
    <recommendedName>
        <fullName evidence="3">AMP-dependent synthetase/ligase domain-containing protein</fullName>
    </recommendedName>
</protein>
<dbReference type="PANTHER" id="PTHR43201">
    <property type="entry name" value="ACYL-COA SYNTHETASE"/>
    <property type="match status" value="1"/>
</dbReference>
<dbReference type="Gene3D" id="3.30.300.30">
    <property type="match status" value="1"/>
</dbReference>
<feature type="compositionally biased region" description="Basic and acidic residues" evidence="2">
    <location>
        <begin position="278"/>
        <end position="293"/>
    </location>
</feature>